<accession>A0A1I3IWA0</accession>
<dbReference type="Gene3D" id="1.10.260.40">
    <property type="entry name" value="lambda repressor-like DNA-binding domains"/>
    <property type="match status" value="1"/>
</dbReference>
<dbReference type="CDD" id="cd01392">
    <property type="entry name" value="HTH_LacI"/>
    <property type="match status" value="1"/>
</dbReference>
<dbReference type="SMART" id="SM00354">
    <property type="entry name" value="HTH_LACI"/>
    <property type="match status" value="1"/>
</dbReference>
<keyword evidence="3" id="KW-0804">Transcription</keyword>
<feature type="domain" description="HTH lacI-type" evidence="4">
    <location>
        <begin position="8"/>
        <end position="61"/>
    </location>
</feature>
<dbReference type="OrthoDB" id="9768806at2"/>
<dbReference type="Proteomes" id="UP000198931">
    <property type="component" value="Unassembled WGS sequence"/>
</dbReference>
<dbReference type="Pfam" id="PF00532">
    <property type="entry name" value="Peripla_BP_1"/>
    <property type="match status" value="1"/>
</dbReference>
<dbReference type="Gene3D" id="3.40.50.2300">
    <property type="match status" value="2"/>
</dbReference>
<dbReference type="InterPro" id="IPR028082">
    <property type="entry name" value="Peripla_BP_I"/>
</dbReference>
<dbReference type="PANTHER" id="PTHR30146">
    <property type="entry name" value="LACI-RELATED TRANSCRIPTIONAL REPRESSOR"/>
    <property type="match status" value="1"/>
</dbReference>
<protein>
    <submittedName>
        <fullName evidence="5">Transcriptional regulator, LacI family</fullName>
    </submittedName>
</protein>
<dbReference type="GO" id="GO:0003700">
    <property type="term" value="F:DNA-binding transcription factor activity"/>
    <property type="evidence" value="ECO:0007669"/>
    <property type="project" value="TreeGrafter"/>
</dbReference>
<dbReference type="InterPro" id="IPR010982">
    <property type="entry name" value="Lambda_DNA-bd_dom_sf"/>
</dbReference>
<dbReference type="AlphaFoldDB" id="A0A1I3IWA0"/>
<dbReference type="STRING" id="1125876.SAMN05443292_2815"/>
<evidence type="ECO:0000313" key="6">
    <source>
        <dbReference type="Proteomes" id="UP000198931"/>
    </source>
</evidence>
<dbReference type="SUPFAM" id="SSF53822">
    <property type="entry name" value="Periplasmic binding protein-like I"/>
    <property type="match status" value="1"/>
</dbReference>
<dbReference type="InterPro" id="IPR000843">
    <property type="entry name" value="HTH_LacI"/>
</dbReference>
<dbReference type="PROSITE" id="PS50932">
    <property type="entry name" value="HTH_LACI_2"/>
    <property type="match status" value="1"/>
</dbReference>
<dbReference type="RefSeq" id="WP_090082256.1">
    <property type="nucleotide sequence ID" value="NZ_FOQT01000005.1"/>
</dbReference>
<evidence type="ECO:0000256" key="2">
    <source>
        <dbReference type="ARBA" id="ARBA00023125"/>
    </source>
</evidence>
<dbReference type="SUPFAM" id="SSF47413">
    <property type="entry name" value="lambda repressor-like DNA-binding domains"/>
    <property type="match status" value="1"/>
</dbReference>
<dbReference type="CDD" id="cd06267">
    <property type="entry name" value="PBP1_LacI_sugar_binding-like"/>
    <property type="match status" value="1"/>
</dbReference>
<proteinExistence type="predicted"/>
<evidence type="ECO:0000256" key="3">
    <source>
        <dbReference type="ARBA" id="ARBA00023163"/>
    </source>
</evidence>
<evidence type="ECO:0000313" key="5">
    <source>
        <dbReference type="EMBL" id="SFI52231.1"/>
    </source>
</evidence>
<dbReference type="Pfam" id="PF00356">
    <property type="entry name" value="LacI"/>
    <property type="match status" value="1"/>
</dbReference>
<keyword evidence="2" id="KW-0238">DNA-binding</keyword>
<evidence type="ECO:0000259" key="4">
    <source>
        <dbReference type="PROSITE" id="PS50932"/>
    </source>
</evidence>
<organism evidence="5 6">
    <name type="scientific">Halpernia frigidisoli</name>
    <dbReference type="NCBI Taxonomy" id="1125876"/>
    <lineage>
        <taxon>Bacteria</taxon>
        <taxon>Pseudomonadati</taxon>
        <taxon>Bacteroidota</taxon>
        <taxon>Flavobacteriia</taxon>
        <taxon>Flavobacteriales</taxon>
        <taxon>Weeksellaceae</taxon>
        <taxon>Chryseobacterium group</taxon>
        <taxon>Halpernia</taxon>
    </lineage>
</organism>
<name>A0A1I3IWA0_9FLAO</name>
<evidence type="ECO:0000256" key="1">
    <source>
        <dbReference type="ARBA" id="ARBA00023015"/>
    </source>
</evidence>
<dbReference type="EMBL" id="FOQT01000005">
    <property type="protein sequence ID" value="SFI52231.1"/>
    <property type="molecule type" value="Genomic_DNA"/>
</dbReference>
<dbReference type="PANTHER" id="PTHR30146:SF109">
    <property type="entry name" value="HTH-TYPE TRANSCRIPTIONAL REGULATOR GALS"/>
    <property type="match status" value="1"/>
</dbReference>
<sequence length="338" mass="37548">MVTNKKNTIYDIADQLNISVATVSRALNNKTNISPTTKELVLKAAEKMGYEQNKLALALKSGKSKTVGVIVPRVDSSFFGSIITGIEEELNAHNYSVIICQTHGDPKKEIANIDTLLNSQVDAVFISTSMKDVSALERVLKKGVSLIFFDRKKTMENVSSVTINDFQGGYSATQHLINTGSKRIAYFSGDLDLEIFQERLAGYKHALSDNGIEYNENYIFRTESNIDEGKKAAKKLLKLNPLPDAIFSSSDFAALGAIQELRANNLNIPEDLSVIGFANEPFTQFMELSISTVDQFPLKMGRMTAKVFLEQEENPTNMVIHKKVVLEPELILRKSTKK</sequence>
<keyword evidence="6" id="KW-1185">Reference proteome</keyword>
<reference evidence="5 6" key="1">
    <citation type="submission" date="2016-10" db="EMBL/GenBank/DDBJ databases">
        <authorList>
            <person name="de Groot N.N."/>
        </authorList>
    </citation>
    <scope>NUCLEOTIDE SEQUENCE [LARGE SCALE GENOMIC DNA]</scope>
    <source>
        <strain evidence="5 6">DSM 26000</strain>
    </source>
</reference>
<keyword evidence="1" id="KW-0805">Transcription regulation</keyword>
<dbReference type="InterPro" id="IPR001761">
    <property type="entry name" value="Peripla_BP/Lac1_sug-bd_dom"/>
</dbReference>
<gene>
    <name evidence="5" type="ORF">SAMN05443292_2815</name>
</gene>
<dbReference type="GO" id="GO:0000976">
    <property type="term" value="F:transcription cis-regulatory region binding"/>
    <property type="evidence" value="ECO:0007669"/>
    <property type="project" value="TreeGrafter"/>
</dbReference>